<dbReference type="PANTHER" id="PTHR12001:SF85">
    <property type="entry name" value="SHORT CHAIN ISOPRENYL DIPHOSPHATE SYNTHASE"/>
    <property type="match status" value="1"/>
</dbReference>
<dbReference type="Proteomes" id="UP000030787">
    <property type="component" value="Chromosome"/>
</dbReference>
<reference evidence="7 8" key="1">
    <citation type="journal article" date="2014" name="Appl. Environ. Microbiol.">
        <title>Comparative Genome Analysis of 'Candidatus Methanoplasma termitum' Indicates a New Mode of Energy Metabolism in the Seventh Order of Methanogens.</title>
        <authorList>
            <person name="Lang K."/>
            <person name="Schuldes J."/>
            <person name="Klingl A."/>
            <person name="Poehlein A."/>
            <person name="Daniel R."/>
            <person name="Brune A."/>
        </authorList>
    </citation>
    <scope>NUCLEOTIDE SEQUENCE [LARGE SCALE GENOMIC DNA]</scope>
    <source>
        <strain evidence="8">Mpt1</strain>
    </source>
</reference>
<dbReference type="AlphaFoldDB" id="A0A0A7LCC6"/>
<dbReference type="GO" id="GO:0046872">
    <property type="term" value="F:metal ion binding"/>
    <property type="evidence" value="ECO:0007669"/>
    <property type="project" value="UniProtKB-KW"/>
</dbReference>
<evidence type="ECO:0000313" key="8">
    <source>
        <dbReference type="Proteomes" id="UP000030787"/>
    </source>
</evidence>
<dbReference type="InterPro" id="IPR000092">
    <property type="entry name" value="Polyprenyl_synt"/>
</dbReference>
<evidence type="ECO:0000256" key="1">
    <source>
        <dbReference type="ARBA" id="ARBA00001946"/>
    </source>
</evidence>
<dbReference type="GO" id="GO:0004659">
    <property type="term" value="F:prenyltransferase activity"/>
    <property type="evidence" value="ECO:0007669"/>
    <property type="project" value="InterPro"/>
</dbReference>
<dbReference type="CDD" id="cd00685">
    <property type="entry name" value="Trans_IPPS_HT"/>
    <property type="match status" value="1"/>
</dbReference>
<dbReference type="InterPro" id="IPR008949">
    <property type="entry name" value="Isoprenoid_synthase_dom_sf"/>
</dbReference>
<comment type="cofactor">
    <cofactor evidence="1">
        <name>Mg(2+)</name>
        <dbReference type="ChEBI" id="CHEBI:18420"/>
    </cofactor>
</comment>
<evidence type="ECO:0000256" key="6">
    <source>
        <dbReference type="RuleBase" id="RU004466"/>
    </source>
</evidence>
<evidence type="ECO:0000256" key="3">
    <source>
        <dbReference type="ARBA" id="ARBA00022679"/>
    </source>
</evidence>
<dbReference type="PROSITE" id="PS00444">
    <property type="entry name" value="POLYPRENYL_SYNTHASE_2"/>
    <property type="match status" value="1"/>
</dbReference>
<keyword evidence="8" id="KW-1185">Reference proteome</keyword>
<dbReference type="HOGENOM" id="CLU_014015_2_1_2"/>
<dbReference type="SFLD" id="SFLDG01017">
    <property type="entry name" value="Polyprenyl_Transferase_Like"/>
    <property type="match status" value="1"/>
</dbReference>
<evidence type="ECO:0000313" key="7">
    <source>
        <dbReference type="EMBL" id="AIZ55967.1"/>
    </source>
</evidence>
<dbReference type="EMBL" id="CP010070">
    <property type="protein sequence ID" value="AIZ55967.1"/>
    <property type="molecule type" value="Genomic_DNA"/>
</dbReference>
<dbReference type="InterPro" id="IPR033749">
    <property type="entry name" value="Polyprenyl_synt_CS"/>
</dbReference>
<evidence type="ECO:0000256" key="2">
    <source>
        <dbReference type="ARBA" id="ARBA00006706"/>
    </source>
</evidence>
<dbReference type="Pfam" id="PF00348">
    <property type="entry name" value="polyprenyl_synt"/>
    <property type="match status" value="1"/>
</dbReference>
<keyword evidence="5" id="KW-0460">Magnesium</keyword>
<dbReference type="SFLD" id="SFLDS00005">
    <property type="entry name" value="Isoprenoid_Synthase_Type_I"/>
    <property type="match status" value="1"/>
</dbReference>
<keyword evidence="3 6" id="KW-0808">Transferase</keyword>
<name>A0A0A7LCC6_9ARCH</name>
<keyword evidence="4" id="KW-0479">Metal-binding</keyword>
<proteinExistence type="inferred from homology"/>
<accession>A0A0A7LCC6</accession>
<dbReference type="PANTHER" id="PTHR12001">
    <property type="entry name" value="GERANYLGERANYL PYROPHOSPHATE SYNTHASE"/>
    <property type="match status" value="1"/>
</dbReference>
<protein>
    <submittedName>
        <fullName evidence="7">IdsA protein</fullName>
        <ecNumber evidence="7">2.5.1.-</ecNumber>
    </submittedName>
</protein>
<organism evidence="7 8">
    <name type="scientific">Candidatus Methanoplasma termitum</name>
    <dbReference type="NCBI Taxonomy" id="1577791"/>
    <lineage>
        <taxon>Archaea</taxon>
        <taxon>Methanobacteriati</taxon>
        <taxon>Thermoplasmatota</taxon>
        <taxon>Thermoplasmata</taxon>
        <taxon>Methanomassiliicoccales</taxon>
        <taxon>Methanomassiliicoccaceae</taxon>
        <taxon>Candidatus Methanoplasma</taxon>
    </lineage>
</organism>
<comment type="similarity">
    <text evidence="2 6">Belongs to the FPP/GGPP synthase family.</text>
</comment>
<gene>
    <name evidence="7" type="primary">idsA</name>
    <name evidence="7" type="ORF">Mpt1_c00610</name>
</gene>
<sequence>MVGRATMDAKEYLIKTSKQLDDPIRKYIGDEEPANLIAASRQYPYAGGKRMRPAMVLAAAGAVGGDVSKAVPLAVAIEYIHNFTLVHDDLMDGDEQRRGMTTIHIAYDMPTAILAGDALFAKAFQIISELDVPDKKVREILKYVTTAVWDLARGQQMDVNNERKIVSEEAYIETIRLKTSVLFAAAAAGGALAGGADKKTVKALHEYAMALGLGFQIFDDYLGIAGDPSKTGKSVGNDIRKGKCTVMVTHAVRNIKDAKVLDEFKGIIGKSDATEEEVSRARSIMENAGSIAYGRRMAKKKVDEAISKLSILPPSEYKEFMIALAKYAIDRDV</sequence>
<dbReference type="EC" id="2.5.1.-" evidence="7"/>
<dbReference type="SUPFAM" id="SSF48576">
    <property type="entry name" value="Terpenoid synthases"/>
    <property type="match status" value="1"/>
</dbReference>
<dbReference type="GO" id="GO:0008299">
    <property type="term" value="P:isoprenoid biosynthetic process"/>
    <property type="evidence" value="ECO:0007669"/>
    <property type="project" value="InterPro"/>
</dbReference>
<evidence type="ECO:0000256" key="4">
    <source>
        <dbReference type="ARBA" id="ARBA00022723"/>
    </source>
</evidence>
<evidence type="ECO:0000256" key="5">
    <source>
        <dbReference type="ARBA" id="ARBA00022842"/>
    </source>
</evidence>
<dbReference type="KEGG" id="mear:Mpt1_c00610"/>
<dbReference type="Gene3D" id="1.10.600.10">
    <property type="entry name" value="Farnesyl Diphosphate Synthase"/>
    <property type="match status" value="1"/>
</dbReference>
<dbReference type="PROSITE" id="PS00723">
    <property type="entry name" value="POLYPRENYL_SYNTHASE_1"/>
    <property type="match status" value="1"/>
</dbReference>
<dbReference type="STRING" id="1577791.Mpt1_c00610"/>